<feature type="compositionally biased region" description="Low complexity" evidence="3">
    <location>
        <begin position="99"/>
        <end position="126"/>
    </location>
</feature>
<evidence type="ECO:0000313" key="6">
    <source>
        <dbReference type="Proteomes" id="UP001153069"/>
    </source>
</evidence>
<dbReference type="InterPro" id="IPR032675">
    <property type="entry name" value="LRR_dom_sf"/>
</dbReference>
<feature type="transmembrane region" description="Helical" evidence="4">
    <location>
        <begin position="58"/>
        <end position="82"/>
    </location>
</feature>
<dbReference type="EMBL" id="CAICTM010000584">
    <property type="protein sequence ID" value="CAB9513332.1"/>
    <property type="molecule type" value="Genomic_DNA"/>
</dbReference>
<evidence type="ECO:0000256" key="4">
    <source>
        <dbReference type="SAM" id="Phobius"/>
    </source>
</evidence>
<keyword evidence="4" id="KW-1133">Transmembrane helix</keyword>
<keyword evidence="2" id="KW-0677">Repeat</keyword>
<keyword evidence="1" id="KW-0433">Leucine-rich repeat</keyword>
<evidence type="ECO:0000256" key="2">
    <source>
        <dbReference type="ARBA" id="ARBA00022737"/>
    </source>
</evidence>
<feature type="compositionally biased region" description="Acidic residues" evidence="3">
    <location>
        <begin position="1"/>
        <end position="13"/>
    </location>
</feature>
<comment type="caution">
    <text evidence="5">The sequence shown here is derived from an EMBL/GenBank/DDBJ whole genome shotgun (WGS) entry which is preliminary data.</text>
</comment>
<sequence length="552" mass="60266">MTDDQETPLEEFSIEAPAPPEFLSYESGGVAVSYDNEDTPKDEGEDGTGIRHGRGPRFWLLIVGALVLVIAAVGGGVGAAMAGRSSDDHNSASAVVDDSATPSSTTTGTASSNSGSSFSTSGNINSMDDMKEDKQDFEVGGVVNLGTTSTPAPTTEVYDIILTHSRYHGLEFEDINSYQSKAVAWVESTADLSLHTAARLVQRYALACLYYATNSVENFHTIEIFGEGNVRPWIDETDWLSGDECTWYKITCNDEGYVTRIELDSNRLTGALPPELTLLKNTLEVLDFYQNLFHNIGDAGNHWLGELTNLKELFYARTYMEYDGIPTVIGLLTNLQEYDCSYTLYNGPLVGQTWATLSNLEYLHIGGNRYNSSVPVELALMPKLEYLYAEYTDLTGDLSFISLMPEIVELWVDRNPMMGGSIPSEVGLVDSLRSFSVTDCGLTGTLPTELGELQLKQFWCYNNSLVGDIPSELGQIQELSRLGLENNEFRGSVPSEICDLRSGENLEGNLDKLEADCDGEVECSCCTCCGEACFGSAASPSGRLLEAAFYSY</sequence>
<dbReference type="AlphaFoldDB" id="A0A9N8E2J3"/>
<dbReference type="OrthoDB" id="40427at2759"/>
<accession>A0A9N8E2J3</accession>
<keyword evidence="6" id="KW-1185">Reference proteome</keyword>
<dbReference type="SUPFAM" id="SSF52058">
    <property type="entry name" value="L domain-like"/>
    <property type="match status" value="1"/>
</dbReference>
<dbReference type="Gene3D" id="3.80.10.10">
    <property type="entry name" value="Ribonuclease Inhibitor"/>
    <property type="match status" value="1"/>
</dbReference>
<evidence type="ECO:0000313" key="5">
    <source>
        <dbReference type="EMBL" id="CAB9513332.1"/>
    </source>
</evidence>
<organism evidence="5 6">
    <name type="scientific">Seminavis robusta</name>
    <dbReference type="NCBI Taxonomy" id="568900"/>
    <lineage>
        <taxon>Eukaryota</taxon>
        <taxon>Sar</taxon>
        <taxon>Stramenopiles</taxon>
        <taxon>Ochrophyta</taxon>
        <taxon>Bacillariophyta</taxon>
        <taxon>Bacillariophyceae</taxon>
        <taxon>Bacillariophycidae</taxon>
        <taxon>Naviculales</taxon>
        <taxon>Naviculaceae</taxon>
        <taxon>Seminavis</taxon>
    </lineage>
</organism>
<dbReference type="GO" id="GO:0033612">
    <property type="term" value="F:receptor serine/threonine kinase binding"/>
    <property type="evidence" value="ECO:0007669"/>
    <property type="project" value="TreeGrafter"/>
</dbReference>
<keyword evidence="4" id="KW-0812">Transmembrane</keyword>
<evidence type="ECO:0000256" key="1">
    <source>
        <dbReference type="ARBA" id="ARBA00022614"/>
    </source>
</evidence>
<feature type="region of interest" description="Disordered" evidence="3">
    <location>
        <begin position="80"/>
        <end position="129"/>
    </location>
</feature>
<feature type="region of interest" description="Disordered" evidence="3">
    <location>
        <begin position="1"/>
        <end position="51"/>
    </location>
</feature>
<evidence type="ECO:0000256" key="3">
    <source>
        <dbReference type="SAM" id="MobiDB-lite"/>
    </source>
</evidence>
<name>A0A9N8E2J3_9STRA</name>
<reference evidence="5" key="1">
    <citation type="submission" date="2020-06" db="EMBL/GenBank/DDBJ databases">
        <authorList>
            <consortium name="Plant Systems Biology data submission"/>
        </authorList>
    </citation>
    <scope>NUCLEOTIDE SEQUENCE</scope>
    <source>
        <strain evidence="5">D6</strain>
    </source>
</reference>
<proteinExistence type="predicted"/>
<dbReference type="PANTHER" id="PTHR48056">
    <property type="entry name" value="LRR RECEPTOR-LIKE SERINE/THREONINE-PROTEIN KINASE-RELATED"/>
    <property type="match status" value="1"/>
</dbReference>
<dbReference type="Proteomes" id="UP001153069">
    <property type="component" value="Unassembled WGS sequence"/>
</dbReference>
<gene>
    <name evidence="5" type="ORF">SEMRO_585_G171010.1</name>
</gene>
<keyword evidence="4" id="KW-0472">Membrane</keyword>
<dbReference type="InterPro" id="IPR050647">
    <property type="entry name" value="Plant_LRR-RLKs"/>
</dbReference>
<dbReference type="PANTHER" id="PTHR48056:SF26">
    <property type="entry name" value="MDIS1-INTERACTING RECEPTOR LIKE KINASE 1"/>
    <property type="match status" value="1"/>
</dbReference>
<protein>
    <submittedName>
        <fullName evidence="5">Leucine rich repeat</fullName>
    </submittedName>
</protein>